<gene>
    <name evidence="1" type="ORF">ACJRO7_036292</name>
</gene>
<feature type="non-terminal residue" evidence="1">
    <location>
        <position position="66"/>
    </location>
</feature>
<dbReference type="AlphaFoldDB" id="A0ABD3IGZ3"/>
<comment type="caution">
    <text evidence="1">The sequence shown here is derived from an EMBL/GenBank/DDBJ whole genome shotgun (WGS) entry which is preliminary data.</text>
</comment>
<name>A0ABD3IGZ3_EUCGL</name>
<keyword evidence="2" id="KW-1185">Reference proteome</keyword>
<organism evidence="1 2">
    <name type="scientific">Eucalyptus globulus</name>
    <name type="common">Tasmanian blue gum</name>
    <dbReference type="NCBI Taxonomy" id="34317"/>
    <lineage>
        <taxon>Eukaryota</taxon>
        <taxon>Viridiplantae</taxon>
        <taxon>Streptophyta</taxon>
        <taxon>Embryophyta</taxon>
        <taxon>Tracheophyta</taxon>
        <taxon>Spermatophyta</taxon>
        <taxon>Magnoliopsida</taxon>
        <taxon>eudicotyledons</taxon>
        <taxon>Gunneridae</taxon>
        <taxon>Pentapetalae</taxon>
        <taxon>rosids</taxon>
        <taxon>malvids</taxon>
        <taxon>Myrtales</taxon>
        <taxon>Myrtaceae</taxon>
        <taxon>Myrtoideae</taxon>
        <taxon>Eucalypteae</taxon>
        <taxon>Eucalyptus</taxon>
    </lineage>
</organism>
<proteinExistence type="predicted"/>
<feature type="non-terminal residue" evidence="1">
    <location>
        <position position="1"/>
    </location>
</feature>
<dbReference type="Proteomes" id="UP001634007">
    <property type="component" value="Unassembled WGS sequence"/>
</dbReference>
<reference evidence="1 2" key="1">
    <citation type="submission" date="2024-11" db="EMBL/GenBank/DDBJ databases">
        <title>Chromosome-level genome assembly of Eucalyptus globulus Labill. provides insights into its genome evolution.</title>
        <authorList>
            <person name="Li X."/>
        </authorList>
    </citation>
    <scope>NUCLEOTIDE SEQUENCE [LARGE SCALE GENOMIC DNA]</scope>
    <source>
        <strain evidence="1">CL2024</strain>
        <tissue evidence="1">Fresh tender leaves</tissue>
    </source>
</reference>
<dbReference type="EMBL" id="JBJKBG010000022">
    <property type="protein sequence ID" value="KAL3713828.1"/>
    <property type="molecule type" value="Genomic_DNA"/>
</dbReference>
<protein>
    <submittedName>
        <fullName evidence="1">Uncharacterized protein</fullName>
    </submittedName>
</protein>
<evidence type="ECO:0000313" key="2">
    <source>
        <dbReference type="Proteomes" id="UP001634007"/>
    </source>
</evidence>
<accession>A0ABD3IGZ3</accession>
<evidence type="ECO:0000313" key="1">
    <source>
        <dbReference type="EMBL" id="KAL3713828.1"/>
    </source>
</evidence>
<sequence>ISIPPDALPRKIDPSWRGEFSSGAKLGLPRTRGDEFFTGLPISSDGQETTLSNEFCRVTGRFAAQA</sequence>